<dbReference type="RefSeq" id="WP_219497895.1">
    <property type="nucleotide sequence ID" value="NZ_JAHXDN010000001.1"/>
</dbReference>
<evidence type="ECO:0000256" key="2">
    <source>
        <dbReference type="ARBA" id="ARBA00022827"/>
    </source>
</evidence>
<reference evidence="4" key="1">
    <citation type="submission" date="2021-07" db="EMBL/GenBank/DDBJ databases">
        <title>Roseobacter insulae sp. nov., isolated from a tidal flat.</title>
        <authorList>
            <person name="Park S."/>
            <person name="Yoon J.-H."/>
        </authorList>
    </citation>
    <scope>NUCLEOTIDE SEQUENCE</scope>
    <source>
        <strain evidence="4">YSTF-M11</strain>
    </source>
</reference>
<evidence type="ECO:0000313" key="5">
    <source>
        <dbReference type="Proteomes" id="UP001138661"/>
    </source>
</evidence>
<dbReference type="InterPro" id="IPR002938">
    <property type="entry name" value="FAD-bd"/>
</dbReference>
<keyword evidence="5" id="KW-1185">Reference proteome</keyword>
<sequence>MNTLATDVLIVGSGPAGGTMAVALATYGIKVTVINRYRWTSPTPRAHITNQRTMEILRDFGLEDAAMEDAAPQELMANSVFCSSLAGQEYGRILAWGNHPQRKADYTMASPTSMCDLPQTYMEPLLVSNALKRGAKVRFNTVFISYEETSDGVLVQAEDSETGAPLQIKAKYLVGADGGNSIVAVQAGLPFEGAMGIAGSMNIEFEADLSALTAHRPSVLYCVIRPGSGVGGVGMGIVRMVRPWNKWLIVYGYDIEAGPPEMTDDYATSIIRELTGLPDLEPKITGTSLWTVNNYWATQLSAGRVFCVGDAVHRHPPTNGLGSNTSMQDSYNLAWKLAMVLKGQAGEPLLDSYNAERAPVAEQIVSRAIRSIQEYGPIFGALGLGPDVPDDAASTALATLSSDDDAGQNRRIALRAALDAKSYEYNAHGVELNQRYNSSATVEDSTAMPAPADADRDAELYYIATTAPGAKIPHAWLETETHLISSHDLIGHGRFTLLTGIGGKAWLAAVEQIAASEDLPLQGFAIGIGQTYQDPYGDWQRQREIDEDGCVLVRPDGYVAWRQKSLSDAPETALRTVLQLVLSRNVTTPVAEPA</sequence>
<comment type="caution">
    <text evidence="4">The sequence shown here is derived from an EMBL/GenBank/DDBJ whole genome shotgun (WGS) entry which is preliminary data.</text>
</comment>
<keyword evidence="2" id="KW-0274">FAD</keyword>
<organism evidence="4 5">
    <name type="scientific">Roseobacter insulae</name>
    <dbReference type="NCBI Taxonomy" id="2859783"/>
    <lineage>
        <taxon>Bacteria</taxon>
        <taxon>Pseudomonadati</taxon>
        <taxon>Pseudomonadota</taxon>
        <taxon>Alphaproteobacteria</taxon>
        <taxon>Rhodobacterales</taxon>
        <taxon>Roseobacteraceae</taxon>
        <taxon>Roseobacter</taxon>
    </lineage>
</organism>
<dbReference type="AlphaFoldDB" id="A0A9X1FRL8"/>
<keyword evidence="1" id="KW-0285">Flavoprotein</keyword>
<dbReference type="PANTHER" id="PTHR43004:SF8">
    <property type="entry name" value="FAD-BINDING DOMAIN-CONTAINING PROTEIN-RELATED"/>
    <property type="match status" value="1"/>
</dbReference>
<keyword evidence="4" id="KW-0503">Monooxygenase</keyword>
<dbReference type="GO" id="GO:0004497">
    <property type="term" value="F:monooxygenase activity"/>
    <property type="evidence" value="ECO:0007669"/>
    <property type="project" value="UniProtKB-KW"/>
</dbReference>
<dbReference type="Pfam" id="PF01494">
    <property type="entry name" value="FAD_binding_3"/>
    <property type="match status" value="1"/>
</dbReference>
<dbReference type="InterPro" id="IPR050641">
    <property type="entry name" value="RIFMO-like"/>
</dbReference>
<dbReference type="PANTHER" id="PTHR43004">
    <property type="entry name" value="TRK SYSTEM POTASSIUM UPTAKE PROTEIN"/>
    <property type="match status" value="1"/>
</dbReference>
<keyword evidence="4" id="KW-0560">Oxidoreductase</keyword>
<gene>
    <name evidence="4" type="ORF">KX928_00900</name>
</gene>
<feature type="domain" description="FAD-binding" evidence="3">
    <location>
        <begin position="6"/>
        <end position="368"/>
    </location>
</feature>
<dbReference type="Pfam" id="PF21274">
    <property type="entry name" value="Rng_hyd_C"/>
    <property type="match status" value="1"/>
</dbReference>
<evidence type="ECO:0000313" key="4">
    <source>
        <dbReference type="EMBL" id="MBW4706338.1"/>
    </source>
</evidence>
<accession>A0A9X1FRL8</accession>
<dbReference type="EMBL" id="JAHXDN010000001">
    <property type="protein sequence ID" value="MBW4706338.1"/>
    <property type="molecule type" value="Genomic_DNA"/>
</dbReference>
<dbReference type="GO" id="GO:0071949">
    <property type="term" value="F:FAD binding"/>
    <property type="evidence" value="ECO:0007669"/>
    <property type="project" value="InterPro"/>
</dbReference>
<proteinExistence type="predicted"/>
<evidence type="ECO:0000259" key="3">
    <source>
        <dbReference type="Pfam" id="PF01494"/>
    </source>
</evidence>
<protein>
    <submittedName>
        <fullName evidence="4">FAD-dependent monooxygenase</fullName>
    </submittedName>
</protein>
<dbReference type="Proteomes" id="UP001138661">
    <property type="component" value="Unassembled WGS sequence"/>
</dbReference>
<name>A0A9X1FRL8_9RHOB</name>
<evidence type="ECO:0000256" key="1">
    <source>
        <dbReference type="ARBA" id="ARBA00022630"/>
    </source>
</evidence>